<dbReference type="Gene3D" id="1.20.1630.10">
    <property type="entry name" value="Formate dehydrogenase/DMSO reductase domain"/>
    <property type="match status" value="1"/>
</dbReference>
<feature type="transmembrane region" description="Helical" evidence="7">
    <location>
        <begin position="102"/>
        <end position="129"/>
    </location>
</feature>
<feature type="transmembrane region" description="Helical" evidence="7">
    <location>
        <begin position="215"/>
        <end position="235"/>
    </location>
</feature>
<dbReference type="RefSeq" id="WP_224529480.1">
    <property type="nucleotide sequence ID" value="NZ_JAIUJR010000007.1"/>
</dbReference>
<gene>
    <name evidence="8" type="primary">nrfD</name>
    <name evidence="8" type="ORF">LBU54_11255</name>
</gene>
<feature type="transmembrane region" description="Helical" evidence="7">
    <location>
        <begin position="150"/>
        <end position="169"/>
    </location>
</feature>
<reference evidence="9" key="1">
    <citation type="submission" date="2023-07" db="EMBL/GenBank/DDBJ databases">
        <authorList>
            <person name="Yue Y."/>
        </authorList>
    </citation>
    <scope>NUCLEOTIDE SEQUENCE [LARGE SCALE GENOMIC DNA]</scope>
    <source>
        <strain evidence="9">D23</strain>
    </source>
</reference>
<evidence type="ECO:0000256" key="4">
    <source>
        <dbReference type="ARBA" id="ARBA00022692"/>
    </source>
</evidence>
<dbReference type="Proteomes" id="UP001198901">
    <property type="component" value="Unassembled WGS sequence"/>
</dbReference>
<keyword evidence="6 7" id="KW-0472">Membrane</keyword>
<evidence type="ECO:0000313" key="8">
    <source>
        <dbReference type="EMBL" id="MCA0133162.1"/>
    </source>
</evidence>
<dbReference type="PANTHER" id="PTHR34856:SF2">
    <property type="entry name" value="PROTEIN NRFD"/>
    <property type="match status" value="1"/>
</dbReference>
<evidence type="ECO:0000256" key="3">
    <source>
        <dbReference type="ARBA" id="ARBA00022475"/>
    </source>
</evidence>
<protein>
    <submittedName>
        <fullName evidence="8">Polysulfide reductase NrfD</fullName>
    </submittedName>
</protein>
<dbReference type="Pfam" id="PF03916">
    <property type="entry name" value="NrfD"/>
    <property type="match status" value="1"/>
</dbReference>
<feature type="transmembrane region" description="Helical" evidence="7">
    <location>
        <begin position="255"/>
        <end position="272"/>
    </location>
</feature>
<organism evidence="8 9">
    <name type="scientific">Winogradskyella alexanderae</name>
    <dbReference type="NCBI Taxonomy" id="2877123"/>
    <lineage>
        <taxon>Bacteria</taxon>
        <taxon>Pseudomonadati</taxon>
        <taxon>Bacteroidota</taxon>
        <taxon>Flavobacteriia</taxon>
        <taxon>Flavobacteriales</taxon>
        <taxon>Flavobacteriaceae</taxon>
        <taxon>Winogradskyella</taxon>
    </lineage>
</organism>
<evidence type="ECO:0000256" key="7">
    <source>
        <dbReference type="SAM" id="Phobius"/>
    </source>
</evidence>
<evidence type="ECO:0000256" key="6">
    <source>
        <dbReference type="ARBA" id="ARBA00023136"/>
    </source>
</evidence>
<feature type="transmembrane region" description="Helical" evidence="7">
    <location>
        <begin position="181"/>
        <end position="203"/>
    </location>
</feature>
<proteinExistence type="inferred from homology"/>
<comment type="subcellular location">
    <subcellularLocation>
        <location evidence="1">Cell membrane</location>
        <topology evidence="1">Multi-pass membrane protein</topology>
    </subcellularLocation>
</comment>
<comment type="similarity">
    <text evidence="2">Belongs to the NrfD family.</text>
</comment>
<feature type="transmembrane region" description="Helical" evidence="7">
    <location>
        <begin position="284"/>
        <end position="303"/>
    </location>
</feature>
<dbReference type="InterPro" id="IPR052049">
    <property type="entry name" value="Electron_transfer_protein"/>
</dbReference>
<keyword evidence="4 7" id="KW-0812">Transmembrane</keyword>
<evidence type="ECO:0000313" key="9">
    <source>
        <dbReference type="Proteomes" id="UP001198901"/>
    </source>
</evidence>
<dbReference type="InterPro" id="IPR005614">
    <property type="entry name" value="NrfD-like"/>
</dbReference>
<feature type="transmembrane region" description="Helical" evidence="7">
    <location>
        <begin position="26"/>
        <end position="49"/>
    </location>
</feature>
<evidence type="ECO:0000256" key="1">
    <source>
        <dbReference type="ARBA" id="ARBA00004651"/>
    </source>
</evidence>
<dbReference type="EMBL" id="JAIUJR010000007">
    <property type="protein sequence ID" value="MCA0133162.1"/>
    <property type="molecule type" value="Genomic_DNA"/>
</dbReference>
<accession>A0ABS7XW77</accession>
<feature type="transmembrane region" description="Helical" evidence="7">
    <location>
        <begin position="61"/>
        <end position="82"/>
    </location>
</feature>
<keyword evidence="5 7" id="KW-1133">Transmembrane helix</keyword>
<sequence length="313" mass="35055">MQEEIFVSGRDIPNIDPSLEIWHWPIGLYLFLGGLAAGIILFASIVVILNKEDEYPTTVKYASIIPPIALVIGLIALIYDLKNPLYSWQLYTTIRIESPMSWGAWVLLIVTPLSFLWVFSYFSELFPTWDLKFEWLKKFEQFVKKNRKNMAYLLVPLSIILGVYTGILLSAFNARPLWNNAILGPLFLTSGLSTGAAAIILLAKTAQERHLFGKVDLALIIIELGLIIHMLMGMYAGSEVQLEAMRLLVGGEFTVLFFGFVVILGLIIPGILEALEIKGYKVPVAIPALLVLIGGLIFRFVMVEAGQITRYLY</sequence>
<keyword evidence="9" id="KW-1185">Reference proteome</keyword>
<comment type="caution">
    <text evidence="8">The sequence shown here is derived from an EMBL/GenBank/DDBJ whole genome shotgun (WGS) entry which is preliminary data.</text>
</comment>
<evidence type="ECO:0000256" key="2">
    <source>
        <dbReference type="ARBA" id="ARBA00008929"/>
    </source>
</evidence>
<name>A0ABS7XW77_9FLAO</name>
<dbReference type="PANTHER" id="PTHR34856">
    <property type="entry name" value="PROTEIN NRFD"/>
    <property type="match status" value="1"/>
</dbReference>
<keyword evidence="3" id="KW-1003">Cell membrane</keyword>
<evidence type="ECO:0000256" key="5">
    <source>
        <dbReference type="ARBA" id="ARBA00022989"/>
    </source>
</evidence>